<dbReference type="Proteomes" id="UP000309668">
    <property type="component" value="Unassembled WGS sequence"/>
</dbReference>
<dbReference type="OrthoDB" id="7391866at2"/>
<gene>
    <name evidence="1" type="ORF">FEV51_07565</name>
</gene>
<dbReference type="EMBL" id="VCAO01000003">
    <property type="protein sequence ID" value="TMM48149.1"/>
    <property type="molecule type" value="Genomic_DNA"/>
</dbReference>
<sequence>MANRKSPRSRRWFWLILIAAALAGAAWIVWGEGVRKTGAAATAYGARVACSCRFVAGRSLDDCGKDKLEGMELVSFSEDEAGKSVTAAIPLIASDTATYRKGYGCMLKEWEG</sequence>
<accession>A0A5S3P533</accession>
<organism evidence="1 2">
    <name type="scientific">Qipengyuania marisflavi</name>
    <dbReference type="NCBI Taxonomy" id="2486356"/>
    <lineage>
        <taxon>Bacteria</taxon>
        <taxon>Pseudomonadati</taxon>
        <taxon>Pseudomonadota</taxon>
        <taxon>Alphaproteobacteria</taxon>
        <taxon>Sphingomonadales</taxon>
        <taxon>Erythrobacteraceae</taxon>
        <taxon>Qipengyuania</taxon>
    </lineage>
</organism>
<comment type="caution">
    <text evidence="1">The sequence shown here is derived from an EMBL/GenBank/DDBJ whole genome shotgun (WGS) entry which is preliminary data.</text>
</comment>
<proteinExistence type="predicted"/>
<dbReference type="AlphaFoldDB" id="A0A5S3P533"/>
<evidence type="ECO:0000313" key="2">
    <source>
        <dbReference type="Proteomes" id="UP000309668"/>
    </source>
</evidence>
<reference evidence="1 2" key="1">
    <citation type="submission" date="2019-05" db="EMBL/GenBank/DDBJ databases">
        <title>Erythrobacter marisflavi sp. nov., isolated from isolated from water of an estuary environment.</title>
        <authorList>
            <person name="Yoon J.-H."/>
        </authorList>
    </citation>
    <scope>NUCLEOTIDE SEQUENCE [LARGE SCALE GENOMIC DNA]</scope>
    <source>
        <strain evidence="1 2">KEM-5</strain>
    </source>
</reference>
<evidence type="ECO:0000313" key="1">
    <source>
        <dbReference type="EMBL" id="TMM48149.1"/>
    </source>
</evidence>
<keyword evidence="2" id="KW-1185">Reference proteome</keyword>
<name>A0A5S3P533_9SPHN</name>
<protein>
    <submittedName>
        <fullName evidence="1">Uncharacterized protein</fullName>
    </submittedName>
</protein>
<dbReference type="RefSeq" id="WP_138617544.1">
    <property type="nucleotide sequence ID" value="NZ_VCAO01000003.1"/>
</dbReference>